<gene>
    <name evidence="1" type="ORF">MM415B04613_0013</name>
</gene>
<dbReference type="EMBL" id="MT143073">
    <property type="protein sequence ID" value="QJA92520.1"/>
    <property type="molecule type" value="Genomic_DNA"/>
</dbReference>
<reference evidence="1" key="1">
    <citation type="submission" date="2020-03" db="EMBL/GenBank/DDBJ databases">
        <title>The deep terrestrial virosphere.</title>
        <authorList>
            <person name="Holmfeldt K."/>
            <person name="Nilsson E."/>
            <person name="Simone D."/>
            <person name="Lopez-Fernandez M."/>
            <person name="Wu X."/>
            <person name="de Brujin I."/>
            <person name="Lundin D."/>
            <person name="Andersson A."/>
            <person name="Bertilsson S."/>
            <person name="Dopson M."/>
        </authorList>
    </citation>
    <scope>NUCLEOTIDE SEQUENCE</scope>
    <source>
        <strain evidence="1">MM415B04613</strain>
    </source>
</reference>
<name>A0A6M3LCT0_9ZZZZ</name>
<organism evidence="1">
    <name type="scientific">viral metagenome</name>
    <dbReference type="NCBI Taxonomy" id="1070528"/>
    <lineage>
        <taxon>unclassified sequences</taxon>
        <taxon>metagenomes</taxon>
        <taxon>organismal metagenomes</taxon>
    </lineage>
</organism>
<proteinExistence type="predicted"/>
<evidence type="ECO:0000313" key="1">
    <source>
        <dbReference type="EMBL" id="QJA92520.1"/>
    </source>
</evidence>
<sequence length="62" mass="7148">MANYYRITVYDWNGKKDIITEDSDDDIILEETETCLQDLFKGSLKSIIVSRITGKTGMRDDL</sequence>
<accession>A0A6M3LCT0</accession>
<dbReference type="AlphaFoldDB" id="A0A6M3LCT0"/>
<protein>
    <submittedName>
        <fullName evidence="1">Uncharacterized protein</fullName>
    </submittedName>
</protein>